<dbReference type="Pfam" id="PF01370">
    <property type="entry name" value="Epimerase"/>
    <property type="match status" value="1"/>
</dbReference>
<dbReference type="PANTHER" id="PTHR43725">
    <property type="entry name" value="UDP-GLUCOSE 4-EPIMERASE"/>
    <property type="match status" value="1"/>
</dbReference>
<sequence length="311" mass="32185">MRVLVTGAYGFVGNAVVRELARAGHEVHALTRGSGAGGLSELPVARVWRGDLRDAAALRPALEGVQGVCHLAALTGVREVVGTDDYSAVNVRGTETLLDVLAESARASGTVPAVVLASSAAVYGPAAEPITEGVPPEPASPYGRSKVEAEAVLRERAERGGVAGVALRCFNISGAVAGVGDRDESRIIPKTLAVAAGRAAQLTMNGDGTAVRDFVHVGDVAVAFRLALESTAGERYRCYNVGATGAGMGEIVALAREVTGRPIPVTMRRPPLPEIPVSLADTARIRAELGWLPKRSSLRELLADAWNAAGC</sequence>
<evidence type="ECO:0000313" key="1">
    <source>
        <dbReference type="EMBL" id="MFC1413575.1"/>
    </source>
</evidence>
<keyword evidence="2" id="KW-1185">Reference proteome</keyword>
<comment type="caution">
    <text evidence="1">The sequence shown here is derived from an EMBL/GenBank/DDBJ whole genome shotgun (WGS) entry which is preliminary data.</text>
</comment>
<dbReference type="EMBL" id="JBHEZX010000017">
    <property type="protein sequence ID" value="MFC1413575.1"/>
    <property type="molecule type" value="Genomic_DNA"/>
</dbReference>
<evidence type="ECO:0000313" key="2">
    <source>
        <dbReference type="Proteomes" id="UP001592582"/>
    </source>
</evidence>
<gene>
    <name evidence="1" type="ORF">ACEZDG_30370</name>
</gene>
<dbReference type="PANTHER" id="PTHR43725:SF53">
    <property type="entry name" value="UDP-ARABINOSE 4-EPIMERASE 1"/>
    <property type="match status" value="1"/>
</dbReference>
<protein>
    <submittedName>
        <fullName evidence="1">NAD-dependent epimerase/dehydratase family protein</fullName>
    </submittedName>
</protein>
<accession>A0ABV6VIK5</accession>
<name>A0ABV6VIK5_9ACTN</name>
<reference evidence="1 2" key="1">
    <citation type="submission" date="2024-09" db="EMBL/GenBank/DDBJ databases">
        <authorList>
            <person name="Lee S.D."/>
        </authorList>
    </citation>
    <scope>NUCLEOTIDE SEQUENCE [LARGE SCALE GENOMIC DNA]</scope>
    <source>
        <strain evidence="1 2">N1-1</strain>
    </source>
</reference>
<dbReference type="Gene3D" id="3.90.25.10">
    <property type="entry name" value="UDP-galactose 4-epimerase, domain 1"/>
    <property type="match status" value="1"/>
</dbReference>
<proteinExistence type="predicted"/>
<dbReference type="Gene3D" id="3.40.50.720">
    <property type="entry name" value="NAD(P)-binding Rossmann-like Domain"/>
    <property type="match status" value="1"/>
</dbReference>
<dbReference type="Proteomes" id="UP001592582">
    <property type="component" value="Unassembled WGS sequence"/>
</dbReference>
<dbReference type="SUPFAM" id="SSF51735">
    <property type="entry name" value="NAD(P)-binding Rossmann-fold domains"/>
    <property type="match status" value="1"/>
</dbReference>
<dbReference type="InterPro" id="IPR036291">
    <property type="entry name" value="NAD(P)-bd_dom_sf"/>
</dbReference>
<organism evidence="1 2">
    <name type="scientific">Streptacidiphilus alkalitolerans</name>
    <dbReference type="NCBI Taxonomy" id="3342712"/>
    <lineage>
        <taxon>Bacteria</taxon>
        <taxon>Bacillati</taxon>
        <taxon>Actinomycetota</taxon>
        <taxon>Actinomycetes</taxon>
        <taxon>Kitasatosporales</taxon>
        <taxon>Streptomycetaceae</taxon>
        <taxon>Streptacidiphilus</taxon>
    </lineage>
</organism>
<dbReference type="InterPro" id="IPR001509">
    <property type="entry name" value="Epimerase_deHydtase"/>
</dbReference>